<dbReference type="Proteomes" id="UP000186607">
    <property type="component" value="Unassembled WGS sequence"/>
</dbReference>
<gene>
    <name evidence="1" type="ORF">BOO71_0012733</name>
</gene>
<keyword evidence="2" id="KW-1185">Reference proteome</keyword>
<sequence>MKVLDWVSSGRVLLLSAGYVGLAALPSENASDSKDDL</sequence>
<accession>A0A1U7NT98</accession>
<evidence type="ECO:0000313" key="1">
    <source>
        <dbReference type="EMBL" id="OLV16148.1"/>
    </source>
</evidence>
<evidence type="ECO:0000313" key="2">
    <source>
        <dbReference type="Proteomes" id="UP000186607"/>
    </source>
</evidence>
<protein>
    <submittedName>
        <fullName evidence="1">Uncharacterized protein</fullName>
    </submittedName>
</protein>
<name>A0A1U7NT98_9DEIO</name>
<comment type="caution">
    <text evidence="1">The sequence shown here is derived from an EMBL/GenBank/DDBJ whole genome shotgun (WGS) entry which is preliminary data.</text>
</comment>
<dbReference type="STRING" id="249408.BOO71_0012733"/>
<proteinExistence type="predicted"/>
<dbReference type="AlphaFoldDB" id="A0A1U7NT98"/>
<organism evidence="1 2">
    <name type="scientific">Deinococcus marmoris</name>
    <dbReference type="NCBI Taxonomy" id="249408"/>
    <lineage>
        <taxon>Bacteria</taxon>
        <taxon>Thermotogati</taxon>
        <taxon>Deinococcota</taxon>
        <taxon>Deinococci</taxon>
        <taxon>Deinococcales</taxon>
        <taxon>Deinococcaceae</taxon>
        <taxon>Deinococcus</taxon>
    </lineage>
</organism>
<dbReference type="EMBL" id="MSTI01000153">
    <property type="protein sequence ID" value="OLV16148.1"/>
    <property type="molecule type" value="Genomic_DNA"/>
</dbReference>
<reference evidence="1 2" key="1">
    <citation type="submission" date="2017-01" db="EMBL/GenBank/DDBJ databases">
        <title>Genome Analysis of Deinococcus marmoris KOPRI26562.</title>
        <authorList>
            <person name="Kim J.H."/>
            <person name="Oh H.-M."/>
        </authorList>
    </citation>
    <scope>NUCLEOTIDE SEQUENCE [LARGE SCALE GENOMIC DNA]</scope>
    <source>
        <strain evidence="1 2">KOPRI26562</strain>
    </source>
</reference>